<dbReference type="HOGENOM" id="CLU_009583_2_1_10"/>
<dbReference type="Gene3D" id="3.40.50.2000">
    <property type="entry name" value="Glycogen Phosphorylase B"/>
    <property type="match status" value="2"/>
</dbReference>
<dbReference type="Proteomes" id="UP000033035">
    <property type="component" value="Unassembled WGS sequence"/>
</dbReference>
<sequence length="376" mass="42932">MKIIHVINSMSTSHGGPTRTALLTMQGMRSLGMDVEIVTNQPAPGEEAVSDDPSIRYLPRLGFHDKRWGYSKAIPQELAKIKNVDIYHIQGIWLYSGYTTARYARKQGCPYLVTLHGTLYPEALAQSSRIKKMALNLFQRRQLQQAACIHATCREEMEHYRALGFTNPVAVLPYPMECDDQAEPLYSRDIKRIGYLGRVHPRKRVERLLEIWHRLGEPGELLVMGNGDPAYMQFLRNETERLKLRRVKFEGFVIGEKKSRLLASLTCLVVPSDFENCGIITPEALLQEVPVIASTGSPWQDLDTYRCGRWVNNDVDTLTEAVQDVLSLNEDELQAMGKRGRRLVLDKYSVDVVSRQMKELYAWVADRGDKPEFVYD</sequence>
<name>A0A0F5IPZ1_9BACT</name>
<evidence type="ECO:0000259" key="1">
    <source>
        <dbReference type="Pfam" id="PF13579"/>
    </source>
</evidence>
<accession>A0A0F5IPZ1</accession>
<proteinExistence type="predicted"/>
<evidence type="ECO:0000313" key="2">
    <source>
        <dbReference type="EMBL" id="KKB47543.1"/>
    </source>
</evidence>
<dbReference type="PATRIC" id="fig|1203610.3.peg.5302"/>
<dbReference type="STRING" id="1203610.HMPREF1536_05187"/>
<keyword evidence="3" id="KW-1185">Reference proteome</keyword>
<dbReference type="EMBL" id="AQHW01000029">
    <property type="protein sequence ID" value="KKB47543.1"/>
    <property type="molecule type" value="Genomic_DNA"/>
</dbReference>
<reference evidence="2 3" key="1">
    <citation type="submission" date="2013-04" db="EMBL/GenBank/DDBJ databases">
        <title>The Genome Sequence of Parabacteroides gordonii DSM 23371.</title>
        <authorList>
            <consortium name="The Broad Institute Genomics Platform"/>
            <person name="Earl A."/>
            <person name="Ward D."/>
            <person name="Feldgarden M."/>
            <person name="Gevers D."/>
            <person name="Martens E."/>
            <person name="Sakamoto M."/>
            <person name="Benno Y."/>
            <person name="Suzuki N."/>
            <person name="Matsunaga N."/>
            <person name="Koshihara K."/>
            <person name="Seki M."/>
            <person name="Komiya H."/>
            <person name="Walker B."/>
            <person name="Young S."/>
            <person name="Zeng Q."/>
            <person name="Gargeya S."/>
            <person name="Fitzgerald M."/>
            <person name="Haas B."/>
            <person name="Abouelleil A."/>
            <person name="Allen A.W."/>
            <person name="Alvarado L."/>
            <person name="Arachchi H.M."/>
            <person name="Berlin A.M."/>
            <person name="Chapman S.B."/>
            <person name="Gainer-Dewar J."/>
            <person name="Goldberg J."/>
            <person name="Griggs A."/>
            <person name="Gujja S."/>
            <person name="Hansen M."/>
            <person name="Howarth C."/>
            <person name="Imamovic A."/>
            <person name="Ireland A."/>
            <person name="Larimer J."/>
            <person name="McCowan C."/>
            <person name="Murphy C."/>
            <person name="Pearson M."/>
            <person name="Poon T.W."/>
            <person name="Priest M."/>
            <person name="Roberts A."/>
            <person name="Saif S."/>
            <person name="Shea T."/>
            <person name="Sisk P."/>
            <person name="Sykes S."/>
            <person name="Wortman J."/>
            <person name="Nusbaum C."/>
            <person name="Birren B."/>
        </authorList>
    </citation>
    <scope>NUCLEOTIDE SEQUENCE [LARGE SCALE GENOMIC DNA]</scope>
    <source>
        <strain evidence="2 3">MS-1</strain>
    </source>
</reference>
<dbReference type="PANTHER" id="PTHR45947">
    <property type="entry name" value="SULFOQUINOVOSYL TRANSFERASE SQD2"/>
    <property type="match status" value="1"/>
</dbReference>
<organism evidence="2 3">
    <name type="scientific">Parabacteroides gordonii MS-1 = DSM 23371</name>
    <dbReference type="NCBI Taxonomy" id="1203610"/>
    <lineage>
        <taxon>Bacteria</taxon>
        <taxon>Pseudomonadati</taxon>
        <taxon>Bacteroidota</taxon>
        <taxon>Bacteroidia</taxon>
        <taxon>Bacteroidales</taxon>
        <taxon>Tannerellaceae</taxon>
        <taxon>Parabacteroides</taxon>
    </lineage>
</organism>
<dbReference type="PANTHER" id="PTHR45947:SF3">
    <property type="entry name" value="SULFOQUINOVOSYL TRANSFERASE SQD2"/>
    <property type="match status" value="1"/>
</dbReference>
<dbReference type="SUPFAM" id="SSF53756">
    <property type="entry name" value="UDP-Glycosyltransferase/glycogen phosphorylase"/>
    <property type="match status" value="1"/>
</dbReference>
<dbReference type="Pfam" id="PF13692">
    <property type="entry name" value="Glyco_trans_1_4"/>
    <property type="match status" value="1"/>
</dbReference>
<evidence type="ECO:0000313" key="3">
    <source>
        <dbReference type="Proteomes" id="UP000033035"/>
    </source>
</evidence>
<dbReference type="GO" id="GO:0016757">
    <property type="term" value="F:glycosyltransferase activity"/>
    <property type="evidence" value="ECO:0007669"/>
    <property type="project" value="TreeGrafter"/>
</dbReference>
<dbReference type="RefSeq" id="WP_028727965.1">
    <property type="nucleotide sequence ID" value="NZ_AUAE01000025.1"/>
</dbReference>
<dbReference type="InterPro" id="IPR050194">
    <property type="entry name" value="Glycosyltransferase_grp1"/>
</dbReference>
<feature type="domain" description="Glycosyltransferase subfamily 4-like N-terminal" evidence="1">
    <location>
        <begin position="15"/>
        <end position="174"/>
    </location>
</feature>
<dbReference type="InterPro" id="IPR028098">
    <property type="entry name" value="Glyco_trans_4-like_N"/>
</dbReference>
<protein>
    <recommendedName>
        <fullName evidence="1">Glycosyltransferase subfamily 4-like N-terminal domain-containing protein</fullName>
    </recommendedName>
</protein>
<dbReference type="Pfam" id="PF13579">
    <property type="entry name" value="Glyco_trans_4_4"/>
    <property type="match status" value="1"/>
</dbReference>
<comment type="caution">
    <text evidence="2">The sequence shown here is derived from an EMBL/GenBank/DDBJ whole genome shotgun (WGS) entry which is preliminary data.</text>
</comment>
<dbReference type="AlphaFoldDB" id="A0A0F5IPZ1"/>
<gene>
    <name evidence="2" type="ORF">HMPREF1536_05187</name>
</gene>